<dbReference type="RefSeq" id="WP_136554690.1">
    <property type="nucleotide sequence ID" value="NZ_STGJ01000015.1"/>
</dbReference>
<protein>
    <submittedName>
        <fullName evidence="8">Acyl-CoA dehydrogenase</fullName>
    </submittedName>
</protein>
<accession>A0A4T0UM36</accession>
<evidence type="ECO:0000256" key="2">
    <source>
        <dbReference type="ARBA" id="ARBA00009347"/>
    </source>
</evidence>
<feature type="domain" description="Acyl-CoA dehydrogenase/oxidase N-terminal" evidence="7">
    <location>
        <begin position="6"/>
        <end position="98"/>
    </location>
</feature>
<evidence type="ECO:0000256" key="5">
    <source>
        <dbReference type="ARBA" id="ARBA00023002"/>
    </source>
</evidence>
<evidence type="ECO:0000259" key="6">
    <source>
        <dbReference type="Pfam" id="PF00441"/>
    </source>
</evidence>
<keyword evidence="4" id="KW-0274">FAD</keyword>
<dbReference type="Gene3D" id="1.10.540.10">
    <property type="entry name" value="Acyl-CoA dehydrogenase/oxidase, N-terminal domain"/>
    <property type="match status" value="1"/>
</dbReference>
<comment type="similarity">
    <text evidence="2">Belongs to the acyl-CoA dehydrogenase family.</text>
</comment>
<feature type="domain" description="Acyl-CoA dehydrogenase/oxidase C-terminal" evidence="6">
    <location>
        <begin position="210"/>
        <end position="340"/>
    </location>
</feature>
<dbReference type="EMBL" id="STGJ01000015">
    <property type="protein sequence ID" value="TIC79784.1"/>
    <property type="molecule type" value="Genomic_DNA"/>
</dbReference>
<evidence type="ECO:0000259" key="7">
    <source>
        <dbReference type="Pfam" id="PF02771"/>
    </source>
</evidence>
<comment type="cofactor">
    <cofactor evidence="1">
        <name>FAD</name>
        <dbReference type="ChEBI" id="CHEBI:57692"/>
    </cofactor>
</comment>
<name>A0A4T0UM36_9NEIS</name>
<gene>
    <name evidence="8" type="ORF">E5K04_12735</name>
</gene>
<reference evidence="8 9" key="1">
    <citation type="submission" date="2019-04" db="EMBL/GenBank/DDBJ databases">
        <title>Crenobacter sp. nov.</title>
        <authorList>
            <person name="Shi S."/>
        </authorList>
    </citation>
    <scope>NUCLEOTIDE SEQUENCE [LARGE SCALE GENOMIC DNA]</scope>
    <source>
        <strain evidence="8 9">GY 70310</strain>
    </source>
</reference>
<dbReference type="PANTHER" id="PTHR43884">
    <property type="entry name" value="ACYL-COA DEHYDROGENASE"/>
    <property type="match status" value="1"/>
</dbReference>
<sequence length="353" mass="37227">MDFQLNEEQRQIGELAQGLFADYGHEHRAAELARAGWDAALWAQLQDTGLAALLLPSELGGAELGVTELALVLEEQGKQLAAAPLWRHALAAAALSRFAPALLDAAGLAAPIALSLDTALTARLDGNRVLLSGQADAVAVTADTGHVLLAVCLEGEPKLVFAPLSVFGQAPGRLFTGETVVELAADNTALPAAQLLPAAAHEWLAPRAMLAIAALQLGIAEGAQALTVAHLSEREQFGRKLGSFQAVAQRMADGFIAIEALRSVLWQLAWRLDAGAPIGTAHLTCKYWACEAGNRVAHAAQHLHGGTGSDTSYPVHRYYLAARVAELEMGGVARQLADLAAYIQQNESWRAGQ</sequence>
<dbReference type="InterPro" id="IPR037069">
    <property type="entry name" value="AcylCoA_DH/ox_N_sf"/>
</dbReference>
<evidence type="ECO:0000313" key="8">
    <source>
        <dbReference type="EMBL" id="TIC79784.1"/>
    </source>
</evidence>
<evidence type="ECO:0000256" key="1">
    <source>
        <dbReference type="ARBA" id="ARBA00001974"/>
    </source>
</evidence>
<organism evidence="8 9">
    <name type="scientific">Crenobacter intestini</name>
    <dbReference type="NCBI Taxonomy" id="2563443"/>
    <lineage>
        <taxon>Bacteria</taxon>
        <taxon>Pseudomonadati</taxon>
        <taxon>Pseudomonadota</taxon>
        <taxon>Betaproteobacteria</taxon>
        <taxon>Neisseriales</taxon>
        <taxon>Neisseriaceae</taxon>
        <taxon>Crenobacter</taxon>
    </lineage>
</organism>
<dbReference type="Gene3D" id="1.20.140.10">
    <property type="entry name" value="Butyryl-CoA Dehydrogenase, subunit A, domain 3"/>
    <property type="match status" value="1"/>
</dbReference>
<evidence type="ECO:0000256" key="3">
    <source>
        <dbReference type="ARBA" id="ARBA00022630"/>
    </source>
</evidence>
<dbReference type="AlphaFoldDB" id="A0A4T0UM36"/>
<dbReference type="InterPro" id="IPR009075">
    <property type="entry name" value="AcylCo_DH/oxidase_C"/>
</dbReference>
<keyword evidence="5" id="KW-0560">Oxidoreductase</keyword>
<dbReference type="PANTHER" id="PTHR43884:SF20">
    <property type="entry name" value="ACYL-COA DEHYDROGENASE FADE28"/>
    <property type="match status" value="1"/>
</dbReference>
<keyword evidence="9" id="KW-1185">Reference proteome</keyword>
<dbReference type="GO" id="GO:0050660">
    <property type="term" value="F:flavin adenine dinucleotide binding"/>
    <property type="evidence" value="ECO:0007669"/>
    <property type="project" value="InterPro"/>
</dbReference>
<dbReference type="Pfam" id="PF02771">
    <property type="entry name" value="Acyl-CoA_dh_N"/>
    <property type="match status" value="1"/>
</dbReference>
<keyword evidence="3" id="KW-0285">Flavoprotein</keyword>
<dbReference type="InterPro" id="IPR013786">
    <property type="entry name" value="AcylCoA_DH/ox_N"/>
</dbReference>
<proteinExistence type="inferred from homology"/>
<comment type="caution">
    <text evidence="8">The sequence shown here is derived from an EMBL/GenBank/DDBJ whole genome shotgun (WGS) entry which is preliminary data.</text>
</comment>
<dbReference type="Proteomes" id="UP000308891">
    <property type="component" value="Unassembled WGS sequence"/>
</dbReference>
<evidence type="ECO:0000256" key="4">
    <source>
        <dbReference type="ARBA" id="ARBA00022827"/>
    </source>
</evidence>
<dbReference type="InterPro" id="IPR009100">
    <property type="entry name" value="AcylCoA_DH/oxidase_NM_dom_sf"/>
</dbReference>
<dbReference type="GO" id="GO:0003995">
    <property type="term" value="F:acyl-CoA dehydrogenase activity"/>
    <property type="evidence" value="ECO:0007669"/>
    <property type="project" value="TreeGrafter"/>
</dbReference>
<dbReference type="OrthoDB" id="8523432at2"/>
<dbReference type="InterPro" id="IPR036250">
    <property type="entry name" value="AcylCo_DH-like_C"/>
</dbReference>
<dbReference type="Pfam" id="PF00441">
    <property type="entry name" value="Acyl-CoA_dh_1"/>
    <property type="match status" value="1"/>
</dbReference>
<evidence type="ECO:0000313" key="9">
    <source>
        <dbReference type="Proteomes" id="UP000308891"/>
    </source>
</evidence>
<dbReference type="SUPFAM" id="SSF56645">
    <property type="entry name" value="Acyl-CoA dehydrogenase NM domain-like"/>
    <property type="match status" value="1"/>
</dbReference>
<dbReference type="SUPFAM" id="SSF47203">
    <property type="entry name" value="Acyl-CoA dehydrogenase C-terminal domain-like"/>
    <property type="match status" value="1"/>
</dbReference>